<keyword evidence="10" id="KW-0175">Coiled coil</keyword>
<accession>T0Q3Z8</accession>
<evidence type="ECO:0000313" key="13">
    <source>
        <dbReference type="Proteomes" id="UP000030762"/>
    </source>
</evidence>
<feature type="transmembrane region" description="Helical" evidence="9">
    <location>
        <begin position="344"/>
        <end position="371"/>
    </location>
</feature>
<evidence type="ECO:0000313" key="12">
    <source>
        <dbReference type="EMBL" id="EQC32539.1"/>
    </source>
</evidence>
<dbReference type="Gene3D" id="1.20.58.340">
    <property type="entry name" value="Magnesium transport protein CorA, transmembrane region"/>
    <property type="match status" value="1"/>
</dbReference>
<dbReference type="GO" id="GO:0005743">
    <property type="term" value="C:mitochondrial inner membrane"/>
    <property type="evidence" value="ECO:0007669"/>
    <property type="project" value="UniProtKB-SubCell"/>
</dbReference>
<dbReference type="InParanoid" id="T0Q3Z8"/>
<keyword evidence="8 9" id="KW-0472">Membrane</keyword>
<evidence type="ECO:0000256" key="5">
    <source>
        <dbReference type="ARBA" id="ARBA00022946"/>
    </source>
</evidence>
<dbReference type="OrthoDB" id="10251508at2759"/>
<dbReference type="Gene3D" id="2.40.128.330">
    <property type="match status" value="1"/>
</dbReference>
<keyword evidence="5" id="KW-0809">Transit peptide</keyword>
<dbReference type="PANTHER" id="PTHR13890">
    <property type="entry name" value="RNA SPLICING PROTEIN MRS2, MITOCHONDRIAL"/>
    <property type="match status" value="1"/>
</dbReference>
<evidence type="ECO:0000256" key="8">
    <source>
        <dbReference type="ARBA" id="ARBA00023136"/>
    </source>
</evidence>
<feature type="coiled-coil region" evidence="10">
    <location>
        <begin position="245"/>
        <end position="272"/>
    </location>
</feature>
<evidence type="ECO:0000256" key="6">
    <source>
        <dbReference type="ARBA" id="ARBA00022989"/>
    </source>
</evidence>
<dbReference type="VEuPathDB" id="FungiDB:SDRG_09862"/>
<feature type="transmembrane region" description="Helical" evidence="9">
    <location>
        <begin position="383"/>
        <end position="406"/>
    </location>
</feature>
<dbReference type="FunCoup" id="T0Q3Z8">
    <property type="interactions" value="93"/>
</dbReference>
<evidence type="ECO:0000256" key="7">
    <source>
        <dbReference type="ARBA" id="ARBA00023065"/>
    </source>
</evidence>
<dbReference type="GeneID" id="19950589"/>
<evidence type="ECO:0000256" key="11">
    <source>
        <dbReference type="SAM" id="MobiDB-lite"/>
    </source>
</evidence>
<dbReference type="eggNOG" id="KOG2662">
    <property type="taxonomic scope" value="Eukaryota"/>
</dbReference>
<keyword evidence="2 9" id="KW-0813">Transport</keyword>
<keyword evidence="13" id="KW-1185">Reference proteome</keyword>
<evidence type="ECO:0000256" key="10">
    <source>
        <dbReference type="SAM" id="Coils"/>
    </source>
</evidence>
<dbReference type="InterPro" id="IPR039204">
    <property type="entry name" value="MRS2-like"/>
</dbReference>
<dbReference type="EMBL" id="JH767163">
    <property type="protein sequence ID" value="EQC32539.1"/>
    <property type="molecule type" value="Genomic_DNA"/>
</dbReference>
<keyword evidence="9" id="KW-0496">Mitochondrion</keyword>
<gene>
    <name evidence="12" type="ORF">SDRG_09862</name>
</gene>
<comment type="subcellular location">
    <subcellularLocation>
        <location evidence="1">Membrane</location>
        <topology evidence="1">Multi-pass membrane protein</topology>
    </subcellularLocation>
    <subcellularLocation>
        <location evidence="9">Mitochondrion inner membrane</location>
        <topology evidence="9">Multi-pass membrane protein</topology>
    </subcellularLocation>
</comment>
<reference evidence="12 13" key="1">
    <citation type="submission" date="2012-04" db="EMBL/GenBank/DDBJ databases">
        <title>The Genome Sequence of Saprolegnia declina VS20.</title>
        <authorList>
            <consortium name="The Broad Institute Genome Sequencing Platform"/>
            <person name="Russ C."/>
            <person name="Nusbaum C."/>
            <person name="Tyler B."/>
            <person name="van West P."/>
            <person name="Dieguez-Uribeondo J."/>
            <person name="de Bruijn I."/>
            <person name="Tripathy S."/>
            <person name="Jiang R."/>
            <person name="Young S.K."/>
            <person name="Zeng Q."/>
            <person name="Gargeya S."/>
            <person name="Fitzgerald M."/>
            <person name="Haas B."/>
            <person name="Abouelleil A."/>
            <person name="Alvarado L."/>
            <person name="Arachchi H.M."/>
            <person name="Berlin A."/>
            <person name="Chapman S.B."/>
            <person name="Goldberg J."/>
            <person name="Griggs A."/>
            <person name="Gujja S."/>
            <person name="Hansen M."/>
            <person name="Howarth C."/>
            <person name="Imamovic A."/>
            <person name="Larimer J."/>
            <person name="McCowen C."/>
            <person name="Montmayeur A."/>
            <person name="Murphy C."/>
            <person name="Neiman D."/>
            <person name="Pearson M."/>
            <person name="Priest M."/>
            <person name="Roberts A."/>
            <person name="Saif S."/>
            <person name="Shea T."/>
            <person name="Sisk P."/>
            <person name="Sykes S."/>
            <person name="Wortman J."/>
            <person name="Nusbaum C."/>
            <person name="Birren B."/>
        </authorList>
    </citation>
    <scope>NUCLEOTIDE SEQUENCE [LARGE SCALE GENOMIC DNA]</scope>
    <source>
        <strain evidence="12 13">VS20</strain>
    </source>
</reference>
<dbReference type="GO" id="GO:0015095">
    <property type="term" value="F:magnesium ion transmembrane transporter activity"/>
    <property type="evidence" value="ECO:0007669"/>
    <property type="project" value="TreeGrafter"/>
</dbReference>
<protein>
    <recommendedName>
        <fullName evidence="9">Magnesium transporter</fullName>
    </recommendedName>
</protein>
<dbReference type="RefSeq" id="XP_008614040.1">
    <property type="nucleotide sequence ID" value="XM_008615818.1"/>
</dbReference>
<keyword evidence="9" id="KW-0999">Mitochondrion inner membrane</keyword>
<keyword evidence="4 9" id="KW-0460">Magnesium</keyword>
<dbReference type="CDD" id="cd12823">
    <property type="entry name" value="Mrs2_Mfm1p-like"/>
    <property type="match status" value="1"/>
</dbReference>
<evidence type="ECO:0000256" key="4">
    <source>
        <dbReference type="ARBA" id="ARBA00022842"/>
    </source>
</evidence>
<dbReference type="AlphaFoldDB" id="T0Q3Z8"/>
<keyword evidence="6 9" id="KW-1133">Transmembrane helix</keyword>
<comment type="similarity">
    <text evidence="9">Belongs to the CorA metal ion transporter (MIT) (TC 1.A.35) family.</text>
</comment>
<name>T0Q3Z8_SAPDV</name>
<keyword evidence="3 9" id="KW-0812">Transmembrane</keyword>
<sequence>MASTLEALVKPPVDAGSWVQVHARSLKEIVTVDQLPTRATSRLSDESFLKTGLQDVLRFDVSGKASLVQLRRSDVLKMTQQAAMEVPSPRSPKDDQHLSSPRLNAGMGLPHSDAQSVHMRDLRKLDYAFVESYEPSIVVRKQAILINAGTSPPVDPIRSVIMRECCLLFVPDPHHALVHLLTERFQEPIHDEDSEMPFEFRALEAILATVCKFLADDFTKMAPIVNSSLERLASAQMSSGELETLRTLKNAMNEFESQVNGLRRVLMEVLDNEVDLHLMYLTKLYQNPLMLNELWTFDAEEAESLLEVYLQDIHSTKTKVALILHRIQNTESVVMLKMDAVRNYLLTADMIFTLIMVCMTFGMFVTAAFGMNLTSGLEATPGAFITVLFSTIGFSAVTIFAGIAFFKSRGVII</sequence>
<organism evidence="12 13">
    <name type="scientific">Saprolegnia diclina (strain VS20)</name>
    <dbReference type="NCBI Taxonomy" id="1156394"/>
    <lineage>
        <taxon>Eukaryota</taxon>
        <taxon>Sar</taxon>
        <taxon>Stramenopiles</taxon>
        <taxon>Oomycota</taxon>
        <taxon>Saprolegniomycetes</taxon>
        <taxon>Saprolegniales</taxon>
        <taxon>Saprolegniaceae</taxon>
        <taxon>Saprolegnia</taxon>
    </lineage>
</organism>
<feature type="region of interest" description="Disordered" evidence="11">
    <location>
        <begin position="81"/>
        <end position="111"/>
    </location>
</feature>
<evidence type="ECO:0000256" key="3">
    <source>
        <dbReference type="ARBA" id="ARBA00022692"/>
    </source>
</evidence>
<evidence type="ECO:0000256" key="1">
    <source>
        <dbReference type="ARBA" id="ARBA00004141"/>
    </source>
</evidence>
<dbReference type="PANTHER" id="PTHR13890:SF0">
    <property type="entry name" value="MAGNESIUM TRANSPORTER MRS2 HOMOLOG, MITOCHONDRIAL"/>
    <property type="match status" value="1"/>
</dbReference>
<keyword evidence="7 9" id="KW-0406">Ion transport</keyword>
<evidence type="ECO:0000256" key="9">
    <source>
        <dbReference type="RuleBase" id="RU366042"/>
    </source>
</evidence>
<dbReference type="Pfam" id="PF22099">
    <property type="entry name" value="MRS2-like"/>
    <property type="match status" value="1"/>
</dbReference>
<evidence type="ECO:0000256" key="2">
    <source>
        <dbReference type="ARBA" id="ARBA00022448"/>
    </source>
</evidence>
<dbReference type="OMA" id="TRNNCII"/>
<dbReference type="Proteomes" id="UP000030762">
    <property type="component" value="Unassembled WGS sequence"/>
</dbReference>
<proteinExistence type="inferred from homology"/>